<evidence type="ECO:0000256" key="2">
    <source>
        <dbReference type="ARBA" id="ARBA00009347"/>
    </source>
</evidence>
<name>A0A381MY28_9ZZZZ</name>
<evidence type="ECO:0000259" key="8">
    <source>
        <dbReference type="Pfam" id="PF02771"/>
    </source>
</evidence>
<dbReference type="EMBL" id="UINC01000004">
    <property type="protein sequence ID" value="SUZ47207.1"/>
    <property type="molecule type" value="Genomic_DNA"/>
</dbReference>
<comment type="cofactor">
    <cofactor evidence="1">
        <name>FAD</name>
        <dbReference type="ChEBI" id="CHEBI:57692"/>
    </cofactor>
</comment>
<dbReference type="InterPro" id="IPR006089">
    <property type="entry name" value="Acyl-CoA_DH_CS"/>
</dbReference>
<dbReference type="PROSITE" id="PS00073">
    <property type="entry name" value="ACYL_COA_DH_2"/>
    <property type="match status" value="1"/>
</dbReference>
<dbReference type="InterPro" id="IPR009075">
    <property type="entry name" value="AcylCo_DH/oxidase_C"/>
</dbReference>
<dbReference type="AlphaFoldDB" id="A0A381MY28"/>
<dbReference type="InterPro" id="IPR006091">
    <property type="entry name" value="Acyl-CoA_Oxase/DH_mid-dom"/>
</dbReference>
<dbReference type="PANTHER" id="PTHR43884:SF12">
    <property type="entry name" value="ISOVALERYL-COA DEHYDROGENASE, MITOCHONDRIAL-RELATED"/>
    <property type="match status" value="1"/>
</dbReference>
<evidence type="ECO:0000256" key="4">
    <source>
        <dbReference type="ARBA" id="ARBA00022827"/>
    </source>
</evidence>
<dbReference type="CDD" id="cd01158">
    <property type="entry name" value="SCAD_SBCAD"/>
    <property type="match status" value="1"/>
</dbReference>
<reference evidence="9" key="1">
    <citation type="submission" date="2018-05" db="EMBL/GenBank/DDBJ databases">
        <authorList>
            <person name="Lanie J.A."/>
            <person name="Ng W.-L."/>
            <person name="Kazmierczak K.M."/>
            <person name="Andrzejewski T.M."/>
            <person name="Davidsen T.M."/>
            <person name="Wayne K.J."/>
            <person name="Tettelin H."/>
            <person name="Glass J.I."/>
            <person name="Rusch D."/>
            <person name="Podicherti R."/>
            <person name="Tsui H.-C.T."/>
            <person name="Winkler M.E."/>
        </authorList>
    </citation>
    <scope>NUCLEOTIDE SEQUENCE</scope>
</reference>
<dbReference type="InterPro" id="IPR036250">
    <property type="entry name" value="AcylCo_DH-like_C"/>
</dbReference>
<accession>A0A381MY28</accession>
<keyword evidence="5" id="KW-0560">Oxidoreductase</keyword>
<dbReference type="FunFam" id="1.10.540.10:FF:000002">
    <property type="entry name" value="Acyl-CoA dehydrogenase FadE19"/>
    <property type="match status" value="1"/>
</dbReference>
<dbReference type="PANTHER" id="PTHR43884">
    <property type="entry name" value="ACYL-COA DEHYDROGENASE"/>
    <property type="match status" value="1"/>
</dbReference>
<dbReference type="Gene3D" id="2.40.110.10">
    <property type="entry name" value="Butyryl-CoA Dehydrogenase, subunit A, domain 2"/>
    <property type="match status" value="1"/>
</dbReference>
<dbReference type="SUPFAM" id="SSF47203">
    <property type="entry name" value="Acyl-CoA dehydrogenase C-terminal domain-like"/>
    <property type="match status" value="1"/>
</dbReference>
<feature type="domain" description="Acyl-CoA dehydrogenase/oxidase C-terminal" evidence="6">
    <location>
        <begin position="229"/>
        <end position="377"/>
    </location>
</feature>
<feature type="domain" description="Acyl-CoA oxidase/dehydrogenase middle" evidence="7">
    <location>
        <begin position="122"/>
        <end position="217"/>
    </location>
</feature>
<dbReference type="InterPro" id="IPR013786">
    <property type="entry name" value="AcylCoA_DH/ox_N"/>
</dbReference>
<evidence type="ECO:0000256" key="1">
    <source>
        <dbReference type="ARBA" id="ARBA00001974"/>
    </source>
</evidence>
<evidence type="ECO:0000256" key="5">
    <source>
        <dbReference type="ARBA" id="ARBA00023002"/>
    </source>
</evidence>
<evidence type="ECO:0000259" key="7">
    <source>
        <dbReference type="Pfam" id="PF02770"/>
    </source>
</evidence>
<feature type="domain" description="Acyl-CoA dehydrogenase/oxidase N-terminal" evidence="8">
    <location>
        <begin position="6"/>
        <end position="118"/>
    </location>
</feature>
<gene>
    <name evidence="9" type="ORF">METZ01_LOCUS61</name>
</gene>
<dbReference type="PIRSF" id="PIRSF016578">
    <property type="entry name" value="HsaA"/>
    <property type="match status" value="1"/>
</dbReference>
<dbReference type="Pfam" id="PF02771">
    <property type="entry name" value="Acyl-CoA_dh_N"/>
    <property type="match status" value="1"/>
</dbReference>
<evidence type="ECO:0000259" key="6">
    <source>
        <dbReference type="Pfam" id="PF00441"/>
    </source>
</evidence>
<keyword evidence="4" id="KW-0274">FAD</keyword>
<sequence length="380" mass="41662">MNFQLTEEQELLRDVARKFSEEHLAPGVIERDDKAKMPVDQIKQLGELGFMGIMVPEKWKGAGMDTVSYVLAIEEISRIDASAGVILSVNNSLVCQIFLDWANEHQLKSYLTKLASGKWLGAFSLSEPQSGSDASNLRTFSEKSNGHYILNGTKNWVSNGISSDLVIVFALTTKGIGYKGVSAFCVEKGTPGLTTGKKEEKLGIRGSDTCELYFENCKVPVENLIQEEGSGFHIAMKTLDGGRIGIGAQAVGIAQASLDRALEYSKERKQFGKPISSFGAIKSKLAQMATNIEASRLLVLRAAALKDNHQPYTKEAAMGKLFASQTAMDAARECVQIFGGYGYMQEYGVERLMRDAKITQIYEGTSEIQELVIARTILEE</sequence>
<dbReference type="InterPro" id="IPR009100">
    <property type="entry name" value="AcylCoA_DH/oxidase_NM_dom_sf"/>
</dbReference>
<dbReference type="GO" id="GO:0050660">
    <property type="term" value="F:flavin adenine dinucleotide binding"/>
    <property type="evidence" value="ECO:0007669"/>
    <property type="project" value="InterPro"/>
</dbReference>
<dbReference type="Pfam" id="PF02770">
    <property type="entry name" value="Acyl-CoA_dh_M"/>
    <property type="match status" value="1"/>
</dbReference>
<dbReference type="FunFam" id="2.40.110.10:FF:000001">
    <property type="entry name" value="Acyl-CoA dehydrogenase, mitochondrial"/>
    <property type="match status" value="1"/>
</dbReference>
<keyword evidence="3" id="KW-0285">Flavoprotein</keyword>
<dbReference type="Gene3D" id="1.20.140.10">
    <property type="entry name" value="Butyryl-CoA Dehydrogenase, subunit A, domain 3"/>
    <property type="match status" value="1"/>
</dbReference>
<dbReference type="InterPro" id="IPR046373">
    <property type="entry name" value="Acyl-CoA_Oxase/DH_mid-dom_sf"/>
</dbReference>
<evidence type="ECO:0008006" key="10">
    <source>
        <dbReference type="Google" id="ProtNLM"/>
    </source>
</evidence>
<proteinExistence type="inferred from homology"/>
<dbReference type="InterPro" id="IPR037069">
    <property type="entry name" value="AcylCoA_DH/ox_N_sf"/>
</dbReference>
<dbReference type="Pfam" id="PF00441">
    <property type="entry name" value="Acyl-CoA_dh_1"/>
    <property type="match status" value="1"/>
</dbReference>
<dbReference type="Gene3D" id="1.10.540.10">
    <property type="entry name" value="Acyl-CoA dehydrogenase/oxidase, N-terminal domain"/>
    <property type="match status" value="1"/>
</dbReference>
<evidence type="ECO:0000313" key="9">
    <source>
        <dbReference type="EMBL" id="SUZ47207.1"/>
    </source>
</evidence>
<dbReference type="GO" id="GO:0003995">
    <property type="term" value="F:acyl-CoA dehydrogenase activity"/>
    <property type="evidence" value="ECO:0007669"/>
    <property type="project" value="InterPro"/>
</dbReference>
<organism evidence="9">
    <name type="scientific">marine metagenome</name>
    <dbReference type="NCBI Taxonomy" id="408172"/>
    <lineage>
        <taxon>unclassified sequences</taxon>
        <taxon>metagenomes</taxon>
        <taxon>ecological metagenomes</taxon>
    </lineage>
</organism>
<protein>
    <recommendedName>
        <fullName evidence="10">Acyl-CoA dehydrogenase</fullName>
    </recommendedName>
</protein>
<dbReference type="SUPFAM" id="SSF56645">
    <property type="entry name" value="Acyl-CoA dehydrogenase NM domain-like"/>
    <property type="match status" value="1"/>
</dbReference>
<dbReference type="FunFam" id="1.20.140.10:FF:000004">
    <property type="entry name" value="Acyl-CoA dehydrogenase FadE25"/>
    <property type="match status" value="1"/>
</dbReference>
<comment type="similarity">
    <text evidence="2">Belongs to the acyl-CoA dehydrogenase family.</text>
</comment>
<evidence type="ECO:0000256" key="3">
    <source>
        <dbReference type="ARBA" id="ARBA00022630"/>
    </source>
</evidence>